<dbReference type="AlphaFoldDB" id="Q1AW59"/>
<dbReference type="Proteomes" id="UP000006637">
    <property type="component" value="Chromosome"/>
</dbReference>
<feature type="transmembrane region" description="Helical" evidence="1">
    <location>
        <begin position="161"/>
        <end position="180"/>
    </location>
</feature>
<evidence type="ECO:0000313" key="4">
    <source>
        <dbReference type="Proteomes" id="UP000006637"/>
    </source>
</evidence>
<evidence type="ECO:0000256" key="1">
    <source>
        <dbReference type="SAM" id="Phobius"/>
    </source>
</evidence>
<dbReference type="InterPro" id="IPR023393">
    <property type="entry name" value="START-like_dom_sf"/>
</dbReference>
<evidence type="ECO:0000259" key="2">
    <source>
        <dbReference type="Pfam" id="PF03364"/>
    </source>
</evidence>
<keyword evidence="1" id="KW-0472">Membrane</keyword>
<dbReference type="eggNOG" id="COG5637">
    <property type="taxonomic scope" value="Bacteria"/>
</dbReference>
<dbReference type="PANTHER" id="PTHR33824:SF7">
    <property type="entry name" value="POLYKETIDE CYCLASE_DEHYDRASE AND LIPID TRANSPORT SUPERFAMILY PROTEIN"/>
    <property type="match status" value="1"/>
</dbReference>
<dbReference type="CDD" id="cd07817">
    <property type="entry name" value="SRPBCC_8"/>
    <property type="match status" value="1"/>
</dbReference>
<dbReference type="InterPro" id="IPR005031">
    <property type="entry name" value="COQ10_START"/>
</dbReference>
<dbReference type="PhylomeDB" id="Q1AW59"/>
<feature type="domain" description="Coenzyme Q-binding protein COQ10 START" evidence="2">
    <location>
        <begin position="11"/>
        <end position="122"/>
    </location>
</feature>
<keyword evidence="4" id="KW-1185">Reference proteome</keyword>
<dbReference type="Pfam" id="PF03364">
    <property type="entry name" value="Polyketide_cyc"/>
    <property type="match status" value="1"/>
</dbReference>
<dbReference type="PANTHER" id="PTHR33824">
    <property type="entry name" value="POLYKETIDE CYCLASE/DEHYDRASE AND LIPID TRANSPORT SUPERFAMILY PROTEIN"/>
    <property type="match status" value="1"/>
</dbReference>
<dbReference type="RefSeq" id="WP_011564386.1">
    <property type="nucleotide sequence ID" value="NC_008148.1"/>
</dbReference>
<dbReference type="STRING" id="266117.Rxyl_1407"/>
<reference evidence="3 4" key="1">
    <citation type="submission" date="2006-06" db="EMBL/GenBank/DDBJ databases">
        <title>Complete sequence of Rubrobacter xylanophilus DSM 9941.</title>
        <authorList>
            <consortium name="US DOE Joint Genome Institute"/>
            <person name="Copeland A."/>
            <person name="Lucas S."/>
            <person name="Lapidus A."/>
            <person name="Barry K."/>
            <person name="Detter J.C."/>
            <person name="Glavina del Rio T."/>
            <person name="Hammon N."/>
            <person name="Israni S."/>
            <person name="Dalin E."/>
            <person name="Tice H."/>
            <person name="Pitluck S."/>
            <person name="Munk A.C."/>
            <person name="Brettin T."/>
            <person name="Bruce D."/>
            <person name="Han C."/>
            <person name="Tapia R."/>
            <person name="Gilna P."/>
            <person name="Schmutz J."/>
            <person name="Larimer F."/>
            <person name="Land M."/>
            <person name="Hauser L."/>
            <person name="Kyrpides N."/>
            <person name="Lykidis A."/>
            <person name="da Costa M.S."/>
            <person name="Rainey F.A."/>
            <person name="Empadinhas N."/>
            <person name="Jolivet E."/>
            <person name="Battista J.R."/>
            <person name="Richardson P."/>
        </authorList>
    </citation>
    <scope>NUCLEOTIDE SEQUENCE [LARGE SCALE GENOMIC DNA]</scope>
    <source>
        <strain evidence="4">DSM 9941 / JCM 11954 / NBRC 16129 / PRD-1</strain>
    </source>
</reference>
<gene>
    <name evidence="3" type="ordered locus">Rxyl_1407</name>
</gene>
<dbReference type="HOGENOM" id="CLU_1282439_0_0_11"/>
<keyword evidence="1" id="KW-0812">Transmembrane</keyword>
<evidence type="ECO:0000313" key="3">
    <source>
        <dbReference type="EMBL" id="ABG04369.1"/>
    </source>
</evidence>
<proteinExistence type="predicted"/>
<dbReference type="EMBL" id="CP000386">
    <property type="protein sequence ID" value="ABG04369.1"/>
    <property type="molecule type" value="Genomic_DNA"/>
</dbReference>
<organism evidence="3 4">
    <name type="scientific">Rubrobacter xylanophilus (strain DSM 9941 / JCM 11954 / NBRC 16129 / PRD-1)</name>
    <dbReference type="NCBI Taxonomy" id="266117"/>
    <lineage>
        <taxon>Bacteria</taxon>
        <taxon>Bacillati</taxon>
        <taxon>Actinomycetota</taxon>
        <taxon>Rubrobacteria</taxon>
        <taxon>Rubrobacterales</taxon>
        <taxon>Rubrobacteraceae</taxon>
        <taxon>Rubrobacter</taxon>
    </lineage>
</organism>
<sequence>MPQRVEGSIEIEAPVERVYGYWENLENLPSFMSNVEEVRSTGADTTRWRVKGPFGRTLEWEAKTTQKEPNRAIAWNSVGGQVETSGQVRFVEVTPNRTRVEVQMNYWDPPGGRAGEVVSRAISDPKLQLEQDLRNLKDIIEGRVSPEEARRRPAAATLQSGTAAGLVLLLGAALVLFLLLRGGGEREERRFRIILEL</sequence>
<protein>
    <submittedName>
        <fullName evidence="3">Cyclase/dehydrase</fullName>
    </submittedName>
</protein>
<dbReference type="InterPro" id="IPR047137">
    <property type="entry name" value="ORF3"/>
</dbReference>
<dbReference type="Gene3D" id="3.30.530.20">
    <property type="match status" value="1"/>
</dbReference>
<dbReference type="KEGG" id="rxy:Rxyl_1407"/>
<accession>Q1AW59</accession>
<keyword evidence="1" id="KW-1133">Transmembrane helix</keyword>
<dbReference type="SUPFAM" id="SSF55961">
    <property type="entry name" value="Bet v1-like"/>
    <property type="match status" value="1"/>
</dbReference>
<dbReference type="OrthoDB" id="3695445at2"/>
<name>Q1AW59_RUBXD</name>